<dbReference type="AlphaFoldDB" id="Q109B1"/>
<protein>
    <submittedName>
        <fullName evidence="2">Uncharacterized protein</fullName>
    </submittedName>
</protein>
<reference evidence="2" key="2">
    <citation type="submission" date="2003-05" db="EMBL/GenBank/DDBJ databases">
        <authorList>
            <person name="Buell C.R."/>
            <person name="Wing R.A."/>
            <person name="McCombie W.R."/>
            <person name="Messing J."/>
            <person name="Yuan Q."/>
            <person name="Ouyang S."/>
        </authorList>
    </citation>
    <scope>NUCLEOTIDE SEQUENCE</scope>
</reference>
<evidence type="ECO:0000256" key="1">
    <source>
        <dbReference type="SAM" id="MobiDB-lite"/>
    </source>
</evidence>
<accession>Q109B1</accession>
<dbReference type="EMBL" id="DP000086">
    <property type="protein sequence ID" value="ABG66227.1"/>
    <property type="molecule type" value="Genomic_DNA"/>
</dbReference>
<organism evidence="2">
    <name type="scientific">Oryza sativa subsp. japonica</name>
    <name type="common">Rice</name>
    <dbReference type="NCBI Taxonomy" id="39947"/>
    <lineage>
        <taxon>Eukaryota</taxon>
        <taxon>Viridiplantae</taxon>
        <taxon>Streptophyta</taxon>
        <taxon>Embryophyta</taxon>
        <taxon>Tracheophyta</taxon>
        <taxon>Spermatophyta</taxon>
        <taxon>Magnoliopsida</taxon>
        <taxon>Liliopsida</taxon>
        <taxon>Poales</taxon>
        <taxon>Poaceae</taxon>
        <taxon>BOP clade</taxon>
        <taxon>Oryzoideae</taxon>
        <taxon>Oryzeae</taxon>
        <taxon>Oryzinae</taxon>
        <taxon>Oryza</taxon>
        <taxon>Oryza sativa</taxon>
    </lineage>
</organism>
<sequence>MAEAIQRTRSQLADRSRRAVLDKDLVDPRTSVPQYP</sequence>
<gene>
    <name evidence="2" type="ordered locus">LOC_Os10g39554</name>
</gene>
<name>Q109B1_ORYSJ</name>
<evidence type="ECO:0000313" key="2">
    <source>
        <dbReference type="EMBL" id="ABG66227.1"/>
    </source>
</evidence>
<feature type="region of interest" description="Disordered" evidence="1">
    <location>
        <begin position="1"/>
        <end position="36"/>
    </location>
</feature>
<proteinExistence type="predicted"/>
<feature type="compositionally biased region" description="Basic and acidic residues" evidence="1">
    <location>
        <begin position="12"/>
        <end position="27"/>
    </location>
</feature>
<reference evidence="2" key="3">
    <citation type="submission" date="2006-07" db="EMBL/GenBank/DDBJ databases">
        <authorList>
            <person name="Buell R."/>
        </authorList>
    </citation>
    <scope>NUCLEOTIDE SEQUENCE</scope>
</reference>
<reference evidence="2" key="1">
    <citation type="journal article" date="2003" name="Science">
        <title>In-depth view of structure, activity, and evolution of rice chromosome 10.</title>
        <authorList>
            <consortium name="Rice Chromosome 10 Sequencing Consortium"/>
        </authorList>
    </citation>
    <scope>NUCLEOTIDE SEQUENCE [LARGE SCALE GENOMIC DNA]</scope>
</reference>